<dbReference type="EMBL" id="JAFIMU010000007">
    <property type="protein sequence ID" value="MBN8228502.1"/>
    <property type="molecule type" value="Genomic_DNA"/>
</dbReference>
<protein>
    <recommendedName>
        <fullName evidence="4">AAA+ ATPase domain-containing protein</fullName>
    </recommendedName>
</protein>
<organism evidence="2 3">
    <name type="scientific">Corallococcus macrosporus</name>
    <dbReference type="NCBI Taxonomy" id="35"/>
    <lineage>
        <taxon>Bacteria</taxon>
        <taxon>Pseudomonadati</taxon>
        <taxon>Myxococcota</taxon>
        <taxon>Myxococcia</taxon>
        <taxon>Myxococcales</taxon>
        <taxon>Cystobacterineae</taxon>
        <taxon>Myxococcaceae</taxon>
        <taxon>Corallococcus</taxon>
    </lineage>
</organism>
<dbReference type="RefSeq" id="WP_207051319.1">
    <property type="nucleotide sequence ID" value="NZ_JAFIMU010000007.1"/>
</dbReference>
<dbReference type="Proteomes" id="UP000664052">
    <property type="component" value="Unassembled WGS sequence"/>
</dbReference>
<sequence>MAVTVLVVSGPMGAGKTTLAQGLARRFGALHLPSEGLLRKHGGDGSRRSRQELVVTLDRETGGRWLAKEVLAALHGQGLDASHPVGRVPRLIIVDAASSEAQLDSLRASPGLRVVHVHLDAPEPEQALRFARQRSRVRHKATALATVEEAAPHAEQPPRAPHAGPALALVEAAGPRADQPPRHRHEGMATAPVEAARAPHAEQPPRHRHEGMATAPVEAARAPRAEQPPRDRHEGTAAAAIEAALAHRVEQPSCAAPRIAEQDRFEAAWAHPAERAVHALASLAELVVDTARTPPDAVLVRVASRLGLYGRPGERLVDLIVPGPHGDVDTRPLTAQLVPHYDVLLRLGMAPVPSREELEDAFAQGHRVLIESAGPAASVCLAAAGIAPGRVRRTVMVCLSEGSAFDWVRLREAASLNGPTDLALVLMGDLAATNWAARRFDQLTDAARHHLEELERVAGAPVSFLAPSPQARHLIERRPW</sequence>
<reference evidence="2 3" key="1">
    <citation type="submission" date="2021-02" db="EMBL/GenBank/DDBJ databases">
        <title>De Novo genome assembly of isolated myxobacteria.</title>
        <authorList>
            <person name="Stevens D.C."/>
        </authorList>
    </citation>
    <scope>NUCLEOTIDE SEQUENCE [LARGE SCALE GENOMIC DNA]</scope>
    <source>
        <strain evidence="2 3">ATCC 29039</strain>
    </source>
</reference>
<keyword evidence="3" id="KW-1185">Reference proteome</keyword>
<evidence type="ECO:0000313" key="3">
    <source>
        <dbReference type="Proteomes" id="UP000664052"/>
    </source>
</evidence>
<evidence type="ECO:0008006" key="4">
    <source>
        <dbReference type="Google" id="ProtNLM"/>
    </source>
</evidence>
<dbReference type="InterPro" id="IPR027417">
    <property type="entry name" value="P-loop_NTPase"/>
</dbReference>
<proteinExistence type="predicted"/>
<feature type="region of interest" description="Disordered" evidence="1">
    <location>
        <begin position="196"/>
        <end position="215"/>
    </location>
</feature>
<dbReference type="Gene3D" id="3.40.50.300">
    <property type="entry name" value="P-loop containing nucleotide triphosphate hydrolases"/>
    <property type="match status" value="1"/>
</dbReference>
<evidence type="ECO:0000256" key="1">
    <source>
        <dbReference type="SAM" id="MobiDB-lite"/>
    </source>
</evidence>
<evidence type="ECO:0000313" key="2">
    <source>
        <dbReference type="EMBL" id="MBN8228502.1"/>
    </source>
</evidence>
<dbReference type="InterPro" id="IPR001114">
    <property type="entry name" value="Adenylosuccinate_synthetase"/>
</dbReference>
<name>A0ABS3DA36_9BACT</name>
<dbReference type="Pfam" id="PF13671">
    <property type="entry name" value="AAA_33"/>
    <property type="match status" value="1"/>
</dbReference>
<comment type="caution">
    <text evidence="2">The sequence shown here is derived from an EMBL/GenBank/DDBJ whole genome shotgun (WGS) entry which is preliminary data.</text>
</comment>
<accession>A0ABS3DA36</accession>
<dbReference type="SUPFAM" id="SSF52540">
    <property type="entry name" value="P-loop containing nucleoside triphosphate hydrolases"/>
    <property type="match status" value="1"/>
</dbReference>
<dbReference type="SMART" id="SM00788">
    <property type="entry name" value="Adenylsucc_synt"/>
    <property type="match status" value="1"/>
</dbReference>
<gene>
    <name evidence="2" type="ORF">JYK02_13405</name>
</gene>